<evidence type="ECO:0000313" key="2">
    <source>
        <dbReference type="WBParaSite" id="TMUE_1000004468.1"/>
    </source>
</evidence>
<proteinExistence type="predicted"/>
<reference evidence="2" key="1">
    <citation type="submission" date="2019-12" db="UniProtKB">
        <authorList>
            <consortium name="WormBaseParasite"/>
        </authorList>
    </citation>
    <scope>IDENTIFICATION</scope>
</reference>
<protein>
    <submittedName>
        <fullName evidence="2">Uncharacterized protein</fullName>
    </submittedName>
</protein>
<dbReference type="WBParaSite" id="TMUE_1000004468.1">
    <property type="protein sequence ID" value="TMUE_1000004468.1"/>
    <property type="gene ID" value="WBGene00298967"/>
</dbReference>
<name>A0A5S6QB92_TRIMR</name>
<evidence type="ECO:0000313" key="1">
    <source>
        <dbReference type="Proteomes" id="UP000046395"/>
    </source>
</evidence>
<sequence>MSRRCVFSFLFCPESGDPLAGRSWRRHDVADRANNGRKATQQQLVCGCSFLANLSLWADAAGVPAFPVSGGRPPSPMPSIDLKIRRSDAANSVSPAFVQNLHMLSGQRRGAGRKWADRGYLNF</sequence>
<organism evidence="1 2">
    <name type="scientific">Trichuris muris</name>
    <name type="common">Mouse whipworm</name>
    <dbReference type="NCBI Taxonomy" id="70415"/>
    <lineage>
        <taxon>Eukaryota</taxon>
        <taxon>Metazoa</taxon>
        <taxon>Ecdysozoa</taxon>
        <taxon>Nematoda</taxon>
        <taxon>Enoplea</taxon>
        <taxon>Dorylaimia</taxon>
        <taxon>Trichinellida</taxon>
        <taxon>Trichuridae</taxon>
        <taxon>Trichuris</taxon>
    </lineage>
</organism>
<keyword evidence="1" id="KW-1185">Reference proteome</keyword>
<dbReference type="Proteomes" id="UP000046395">
    <property type="component" value="Unassembled WGS sequence"/>
</dbReference>
<dbReference type="AlphaFoldDB" id="A0A5S6QB92"/>
<accession>A0A5S6QB92</accession>